<evidence type="ECO:0000313" key="1">
    <source>
        <dbReference type="EMBL" id="EEV18845.1"/>
    </source>
</evidence>
<proteinExistence type="predicted"/>
<dbReference type="AlphaFoldDB" id="C8PDX2"/>
<gene>
    <name evidence="1" type="ORF">CAMGR0001_2321</name>
</gene>
<dbReference type="EMBL" id="ACYG01000005">
    <property type="protein sequence ID" value="EEV18845.1"/>
    <property type="molecule type" value="Genomic_DNA"/>
</dbReference>
<reference evidence="1 2" key="1">
    <citation type="submission" date="2009-07" db="EMBL/GenBank/DDBJ databases">
        <authorList>
            <person name="Madupu R."/>
            <person name="Sebastian Y."/>
            <person name="Durkin A.S."/>
            <person name="Torralba M."/>
            <person name="Methe B."/>
            <person name="Sutton G.G."/>
            <person name="Strausberg R.L."/>
            <person name="Nelson K.E."/>
        </authorList>
    </citation>
    <scope>NUCLEOTIDE SEQUENCE [LARGE SCALE GENOMIC DNA]</scope>
    <source>
        <strain evidence="1 2">RM3268</strain>
    </source>
</reference>
<dbReference type="Proteomes" id="UP000005709">
    <property type="component" value="Unassembled WGS sequence"/>
</dbReference>
<accession>C8PDX2</accession>
<protein>
    <submittedName>
        <fullName evidence="1">Uncharacterized protein</fullName>
    </submittedName>
</protein>
<sequence>MQALNFKILRNFEIQLSKIRFRIYDIFQCYFEYLIAKL</sequence>
<evidence type="ECO:0000313" key="2">
    <source>
        <dbReference type="Proteomes" id="UP000005709"/>
    </source>
</evidence>
<organism evidence="1 2">
    <name type="scientific">Campylobacter gracilis RM3268</name>
    <dbReference type="NCBI Taxonomy" id="553220"/>
    <lineage>
        <taxon>Bacteria</taxon>
        <taxon>Pseudomonadati</taxon>
        <taxon>Campylobacterota</taxon>
        <taxon>Epsilonproteobacteria</taxon>
        <taxon>Campylobacterales</taxon>
        <taxon>Campylobacteraceae</taxon>
        <taxon>Campylobacter</taxon>
    </lineage>
</organism>
<comment type="caution">
    <text evidence="1">The sequence shown here is derived from an EMBL/GenBank/DDBJ whole genome shotgun (WGS) entry which is preliminary data.</text>
</comment>
<keyword evidence="2" id="KW-1185">Reference proteome</keyword>
<name>C8PDX2_9BACT</name>